<keyword evidence="3" id="KW-1185">Reference proteome</keyword>
<name>A0ABY7W890_9BACI</name>
<reference evidence="2 3" key="1">
    <citation type="submission" date="2023-02" db="EMBL/GenBank/DDBJ databases">
        <authorList>
            <person name="Liu G."/>
        </authorList>
    </citation>
    <scope>NUCLEOTIDE SEQUENCE [LARGE SCALE GENOMIC DNA]</scope>
    <source>
        <strain evidence="2 3">DSM 23008</strain>
    </source>
</reference>
<evidence type="ECO:0000313" key="3">
    <source>
        <dbReference type="Proteomes" id="UP001215143"/>
    </source>
</evidence>
<sequence length="234" mass="26892">MAFIRVHKNQNYSVISNVGVRDDRLSWKARGILVYLLSLPEDWKIYESEVAEHAPDGRTSFRSGMKELQKYGYLTKERVNSAGGKFEYVHTIREEPCAGFPHTVNPSTDKPNAVQPNTDNETLLSTDELSTDQLNTNRTKKENKGTTHQKPKKKVYMDFVKLTDEEYSKLLETYGQQATDKLLDNLNNYIGSKGDKYKSHYFTILNWAKRDGVRKGAVNAKSQKQDAERYNLPF</sequence>
<feature type="compositionally biased region" description="Polar residues" evidence="1">
    <location>
        <begin position="104"/>
        <end position="137"/>
    </location>
</feature>
<proteinExistence type="predicted"/>
<protein>
    <submittedName>
        <fullName evidence="2">Uncharacterized protein</fullName>
    </submittedName>
</protein>
<dbReference type="EMBL" id="CP117834">
    <property type="protein sequence ID" value="WDF02925.1"/>
    <property type="molecule type" value="Genomic_DNA"/>
</dbReference>
<dbReference type="RefSeq" id="WP_274272433.1">
    <property type="nucleotide sequence ID" value="NZ_CP117834.1"/>
</dbReference>
<accession>A0ABY7W890</accession>
<dbReference type="Proteomes" id="UP001215143">
    <property type="component" value="Chromosome"/>
</dbReference>
<evidence type="ECO:0000256" key="1">
    <source>
        <dbReference type="SAM" id="MobiDB-lite"/>
    </source>
</evidence>
<gene>
    <name evidence="2" type="ORF">PQ477_15675</name>
</gene>
<evidence type="ECO:0000313" key="2">
    <source>
        <dbReference type="EMBL" id="WDF02925.1"/>
    </source>
</evidence>
<organism evidence="2 3">
    <name type="scientific">Shouchella hunanensis</name>
    <dbReference type="NCBI Taxonomy" id="766894"/>
    <lineage>
        <taxon>Bacteria</taxon>
        <taxon>Bacillati</taxon>
        <taxon>Bacillota</taxon>
        <taxon>Bacilli</taxon>
        <taxon>Bacillales</taxon>
        <taxon>Bacillaceae</taxon>
        <taxon>Shouchella</taxon>
    </lineage>
</organism>
<feature type="region of interest" description="Disordered" evidence="1">
    <location>
        <begin position="101"/>
        <end position="150"/>
    </location>
</feature>